<evidence type="ECO:0000256" key="2">
    <source>
        <dbReference type="ARBA" id="ARBA00022448"/>
    </source>
</evidence>
<evidence type="ECO:0000313" key="6">
    <source>
        <dbReference type="EMBL" id="GLH67471.1"/>
    </source>
</evidence>
<evidence type="ECO:0000313" key="7">
    <source>
        <dbReference type="Proteomes" id="UP001165044"/>
    </source>
</evidence>
<dbReference type="InterPro" id="IPR003439">
    <property type="entry name" value="ABC_transporter-like_ATP-bd"/>
</dbReference>
<dbReference type="EMBL" id="BSDC01000002">
    <property type="protein sequence ID" value="GLH67471.1"/>
    <property type="molecule type" value="Genomic_DNA"/>
</dbReference>
<keyword evidence="3" id="KW-0547">Nucleotide-binding</keyword>
<protein>
    <recommendedName>
        <fullName evidence="5">ABC transporter domain-containing protein</fullName>
    </recommendedName>
</protein>
<evidence type="ECO:0000256" key="3">
    <source>
        <dbReference type="ARBA" id="ARBA00022741"/>
    </source>
</evidence>
<organism evidence="6 7">
    <name type="scientific">Geothrix edaphica</name>
    <dbReference type="NCBI Taxonomy" id="2927976"/>
    <lineage>
        <taxon>Bacteria</taxon>
        <taxon>Pseudomonadati</taxon>
        <taxon>Acidobacteriota</taxon>
        <taxon>Holophagae</taxon>
        <taxon>Holophagales</taxon>
        <taxon>Holophagaceae</taxon>
        <taxon>Geothrix</taxon>
    </lineage>
</organism>
<dbReference type="InterPro" id="IPR003593">
    <property type="entry name" value="AAA+_ATPase"/>
</dbReference>
<dbReference type="PANTHER" id="PTHR43776:SF7">
    <property type="entry name" value="D,D-DIPEPTIDE TRANSPORT ATP-BINDING PROTEIN DDPF-RELATED"/>
    <property type="match status" value="1"/>
</dbReference>
<dbReference type="PROSITE" id="PS50893">
    <property type="entry name" value="ABC_TRANSPORTER_2"/>
    <property type="match status" value="1"/>
</dbReference>
<evidence type="ECO:0000256" key="4">
    <source>
        <dbReference type="ARBA" id="ARBA00022840"/>
    </source>
</evidence>
<dbReference type="SUPFAM" id="SSF52540">
    <property type="entry name" value="P-loop containing nucleoside triphosphate hydrolases"/>
    <property type="match status" value="1"/>
</dbReference>
<comment type="similarity">
    <text evidence="1">Belongs to the ABC transporter superfamily.</text>
</comment>
<keyword evidence="7" id="KW-1185">Reference proteome</keyword>
<evidence type="ECO:0000259" key="5">
    <source>
        <dbReference type="PROSITE" id="PS50893"/>
    </source>
</evidence>
<name>A0ABQ5PYL8_9BACT</name>
<dbReference type="InterPro" id="IPR050319">
    <property type="entry name" value="ABC_transp_ATP-bind"/>
</dbReference>
<proteinExistence type="inferred from homology"/>
<comment type="caution">
    <text evidence="6">The sequence shown here is derived from an EMBL/GenBank/DDBJ whole genome shotgun (WGS) entry which is preliminary data.</text>
</comment>
<sequence>MGVAGASGAGKTTLLNLVLGLLEPTEGRILLEGAPWSPLPERERRLRRPRIQAVFQDPQASLPPHRTGWEILQEPLAIWNRGTDMERREAAARMAARVKFPEAALAQRPGAWSGGLAQRLCLGRALMLEPALLVLDEPFSALDPTLAGHLLALLLDLKAEGTALLLASHDGLAVEALCDRVMELSAISCQLSVTES</sequence>
<evidence type="ECO:0000256" key="1">
    <source>
        <dbReference type="ARBA" id="ARBA00005417"/>
    </source>
</evidence>
<accession>A0ABQ5PYL8</accession>
<feature type="domain" description="ABC transporter" evidence="5">
    <location>
        <begin position="1"/>
        <end position="196"/>
    </location>
</feature>
<dbReference type="SMART" id="SM00382">
    <property type="entry name" value="AAA"/>
    <property type="match status" value="1"/>
</dbReference>
<reference evidence="6" key="1">
    <citation type="journal article" date="2023" name="Antonie Van Leeuwenhoek">
        <title>Mesoterricola silvestris gen. nov., sp. nov., Mesoterricola sediminis sp. nov., Geothrix oryzae sp. nov., Geothrix edaphica sp. nov., Geothrix rubra sp. nov., and Geothrix limicola sp. nov., six novel members of Acidobacteriota isolated from soils.</title>
        <authorList>
            <person name="Itoh H."/>
            <person name="Sugisawa Y."/>
            <person name="Mise K."/>
            <person name="Xu Z."/>
            <person name="Kuniyasu M."/>
            <person name="Ushijima N."/>
            <person name="Kawano K."/>
            <person name="Kobayashi E."/>
            <person name="Shiratori Y."/>
            <person name="Masuda Y."/>
            <person name="Senoo K."/>
        </authorList>
    </citation>
    <scope>NUCLEOTIDE SEQUENCE</scope>
    <source>
        <strain evidence="6">Red802</strain>
    </source>
</reference>
<dbReference type="Pfam" id="PF00005">
    <property type="entry name" value="ABC_tran"/>
    <property type="match status" value="1"/>
</dbReference>
<dbReference type="Gene3D" id="3.40.50.300">
    <property type="entry name" value="P-loop containing nucleotide triphosphate hydrolases"/>
    <property type="match status" value="1"/>
</dbReference>
<dbReference type="InterPro" id="IPR027417">
    <property type="entry name" value="P-loop_NTPase"/>
</dbReference>
<dbReference type="PANTHER" id="PTHR43776">
    <property type="entry name" value="TRANSPORT ATP-BINDING PROTEIN"/>
    <property type="match status" value="1"/>
</dbReference>
<gene>
    <name evidence="6" type="ORF">GETHED_18350</name>
</gene>
<keyword evidence="2" id="KW-0813">Transport</keyword>
<dbReference type="Proteomes" id="UP001165044">
    <property type="component" value="Unassembled WGS sequence"/>
</dbReference>
<keyword evidence="4" id="KW-0067">ATP-binding</keyword>